<accession>A0A0U4CEA9</accession>
<dbReference type="InterPro" id="IPR050109">
    <property type="entry name" value="HTH-type_TetR-like_transc_reg"/>
</dbReference>
<dbReference type="PANTHER" id="PTHR30055">
    <property type="entry name" value="HTH-TYPE TRANSCRIPTIONAL REGULATOR RUTR"/>
    <property type="match status" value="1"/>
</dbReference>
<protein>
    <recommendedName>
        <fullName evidence="5">HTH tetR-type domain-containing protein</fullName>
    </recommendedName>
</protein>
<dbReference type="RefSeq" id="WP_067860850.1">
    <property type="nucleotide sequence ID" value="NZ_CP011502.1"/>
</dbReference>
<dbReference type="AlphaFoldDB" id="A0A0U4CEA9"/>
<feature type="DNA-binding region" description="H-T-H motif" evidence="4">
    <location>
        <begin position="83"/>
        <end position="102"/>
    </location>
</feature>
<evidence type="ECO:0000259" key="5">
    <source>
        <dbReference type="PROSITE" id="PS50977"/>
    </source>
</evidence>
<gene>
    <name evidence="6" type="ORF">AERYTH_16430</name>
</gene>
<dbReference type="Gene3D" id="1.10.357.10">
    <property type="entry name" value="Tetracycline Repressor, domain 2"/>
    <property type="match status" value="1"/>
</dbReference>
<evidence type="ECO:0000256" key="1">
    <source>
        <dbReference type="ARBA" id="ARBA00023015"/>
    </source>
</evidence>
<dbReference type="OrthoDB" id="3211155at2"/>
<proteinExistence type="predicted"/>
<reference evidence="6 7" key="1">
    <citation type="journal article" date="1991" name="Int. J. Syst. Bacteriol.">
        <title>Description of the erythromycin-producing bacterium Arthrobacter sp. strain NRRL B-3381 as Aeromicrobium erythreum gen. nov., sp. nov.</title>
        <authorList>
            <person name="Miller E.S."/>
            <person name="Woese C.R."/>
            <person name="Brenner S."/>
        </authorList>
    </citation>
    <scope>NUCLEOTIDE SEQUENCE [LARGE SCALE GENOMIC DNA]</scope>
    <source>
        <strain evidence="6 7">AR18</strain>
    </source>
</reference>
<dbReference type="InterPro" id="IPR009057">
    <property type="entry name" value="Homeodomain-like_sf"/>
</dbReference>
<dbReference type="GO" id="GO:0000976">
    <property type="term" value="F:transcription cis-regulatory region binding"/>
    <property type="evidence" value="ECO:0007669"/>
    <property type="project" value="TreeGrafter"/>
</dbReference>
<dbReference type="Pfam" id="PF13384">
    <property type="entry name" value="HTH_23"/>
    <property type="match status" value="1"/>
</dbReference>
<evidence type="ECO:0000313" key="6">
    <source>
        <dbReference type="EMBL" id="ALX06171.1"/>
    </source>
</evidence>
<keyword evidence="1" id="KW-0805">Transcription regulation</keyword>
<dbReference type="PATRIC" id="fig|2041.4.peg.3435"/>
<dbReference type="Proteomes" id="UP000067689">
    <property type="component" value="Chromosome"/>
</dbReference>
<dbReference type="InterPro" id="IPR036271">
    <property type="entry name" value="Tet_transcr_reg_TetR-rel_C_sf"/>
</dbReference>
<keyword evidence="3" id="KW-0804">Transcription</keyword>
<organism evidence="6 7">
    <name type="scientific">Aeromicrobium erythreum</name>
    <dbReference type="NCBI Taxonomy" id="2041"/>
    <lineage>
        <taxon>Bacteria</taxon>
        <taxon>Bacillati</taxon>
        <taxon>Actinomycetota</taxon>
        <taxon>Actinomycetes</taxon>
        <taxon>Propionibacteriales</taxon>
        <taxon>Nocardioidaceae</taxon>
        <taxon>Aeromicrobium</taxon>
    </lineage>
</organism>
<dbReference type="EMBL" id="CP011502">
    <property type="protein sequence ID" value="ALX06171.1"/>
    <property type="molecule type" value="Genomic_DNA"/>
</dbReference>
<dbReference type="GO" id="GO:0006313">
    <property type="term" value="P:DNA transposition"/>
    <property type="evidence" value="ECO:0007669"/>
    <property type="project" value="InterPro"/>
</dbReference>
<dbReference type="Pfam" id="PF00440">
    <property type="entry name" value="TetR_N"/>
    <property type="match status" value="1"/>
</dbReference>
<evidence type="ECO:0000313" key="7">
    <source>
        <dbReference type="Proteomes" id="UP000067689"/>
    </source>
</evidence>
<dbReference type="PANTHER" id="PTHR30055:SF238">
    <property type="entry name" value="MYCOFACTOCIN BIOSYNTHESIS TRANSCRIPTIONAL REGULATOR MFTR-RELATED"/>
    <property type="match status" value="1"/>
</dbReference>
<evidence type="ECO:0000256" key="3">
    <source>
        <dbReference type="ARBA" id="ARBA00023163"/>
    </source>
</evidence>
<dbReference type="GO" id="GO:0004803">
    <property type="term" value="F:transposase activity"/>
    <property type="evidence" value="ECO:0007669"/>
    <property type="project" value="InterPro"/>
</dbReference>
<dbReference type="SUPFAM" id="SSF46689">
    <property type="entry name" value="Homeodomain-like"/>
    <property type="match status" value="2"/>
</dbReference>
<dbReference type="GO" id="GO:0003700">
    <property type="term" value="F:DNA-binding transcription factor activity"/>
    <property type="evidence" value="ECO:0007669"/>
    <property type="project" value="TreeGrafter"/>
</dbReference>
<dbReference type="KEGG" id="aer:AERYTH_16430"/>
<dbReference type="InterPro" id="IPR001647">
    <property type="entry name" value="HTH_TetR"/>
</dbReference>
<keyword evidence="2 4" id="KW-0238">DNA-binding</keyword>
<evidence type="ECO:0000256" key="2">
    <source>
        <dbReference type="ARBA" id="ARBA00023125"/>
    </source>
</evidence>
<keyword evidence="7" id="KW-1185">Reference proteome</keyword>
<feature type="domain" description="HTH tetR-type" evidence="5">
    <location>
        <begin position="60"/>
        <end position="120"/>
    </location>
</feature>
<evidence type="ECO:0000256" key="4">
    <source>
        <dbReference type="PROSITE-ProRule" id="PRU00335"/>
    </source>
</evidence>
<name>A0A0U4CEA9_9ACTN</name>
<dbReference type="SUPFAM" id="SSF48498">
    <property type="entry name" value="Tetracyclin repressor-like, C-terminal domain"/>
    <property type="match status" value="1"/>
</dbReference>
<dbReference type="PROSITE" id="PS50977">
    <property type="entry name" value="HTH_TETR_2"/>
    <property type="match status" value="1"/>
</dbReference>
<sequence length="251" mass="27052">MSRPSRFDVARRRAAVARAFDEGVGPEQVATELDVHPATIYRWAGELTGSRAEQRSDGHEDVSSRLVRSAQQLLREHEYAAVTMKMLAGGAGVSVRSAYQRFDTKQDVFGAAVDAAATEIIERIAQETPRHLSPEPLEQLEELLVVAARCVYAVQGAHVLFCDVGLPREVVDTGRWHQLFVDVVARLLHEAQRLGQLGPDDDPDHLAVGIVAGVRGVHAAVLGGSTDATTGQRLVRVLAQVGSTSPRVVGG</sequence>